<dbReference type="Proteomes" id="UP001278500">
    <property type="component" value="Unassembled WGS sequence"/>
</dbReference>
<proteinExistence type="predicted"/>
<evidence type="ECO:0000313" key="3">
    <source>
        <dbReference type="Proteomes" id="UP001278500"/>
    </source>
</evidence>
<name>A0AAE0JFN4_9PEZI</name>
<organism evidence="2 3">
    <name type="scientific">Neurospora tetraspora</name>
    <dbReference type="NCBI Taxonomy" id="94610"/>
    <lineage>
        <taxon>Eukaryota</taxon>
        <taxon>Fungi</taxon>
        <taxon>Dikarya</taxon>
        <taxon>Ascomycota</taxon>
        <taxon>Pezizomycotina</taxon>
        <taxon>Sordariomycetes</taxon>
        <taxon>Sordariomycetidae</taxon>
        <taxon>Sordariales</taxon>
        <taxon>Sordariaceae</taxon>
        <taxon>Neurospora</taxon>
    </lineage>
</organism>
<protein>
    <submittedName>
        <fullName evidence="2">Uncharacterized protein</fullName>
    </submittedName>
</protein>
<reference evidence="2" key="2">
    <citation type="submission" date="2023-06" db="EMBL/GenBank/DDBJ databases">
        <authorList>
            <consortium name="Lawrence Berkeley National Laboratory"/>
            <person name="Haridas S."/>
            <person name="Hensen N."/>
            <person name="Bonometti L."/>
            <person name="Westerberg I."/>
            <person name="Brannstrom I.O."/>
            <person name="Guillou S."/>
            <person name="Cros-Aarteil S."/>
            <person name="Calhoun S."/>
            <person name="Kuo A."/>
            <person name="Mondo S."/>
            <person name="Pangilinan J."/>
            <person name="Riley R."/>
            <person name="Labutti K."/>
            <person name="Andreopoulos B."/>
            <person name="Lipzen A."/>
            <person name="Chen C."/>
            <person name="Yanf M."/>
            <person name="Daum C."/>
            <person name="Ng V."/>
            <person name="Clum A."/>
            <person name="Steindorff A."/>
            <person name="Ohm R."/>
            <person name="Martin F."/>
            <person name="Silar P."/>
            <person name="Natvig D."/>
            <person name="Lalanne C."/>
            <person name="Gautier V."/>
            <person name="Ament-Velasquez S.L."/>
            <person name="Kruys A."/>
            <person name="Hutchinson M.I."/>
            <person name="Powell A.J."/>
            <person name="Barry K."/>
            <person name="Miller A.N."/>
            <person name="Grigoriev I.V."/>
            <person name="Debuchy R."/>
            <person name="Gladieux P."/>
            <person name="Thoren M.H."/>
            <person name="Johannesson H."/>
        </authorList>
    </citation>
    <scope>NUCLEOTIDE SEQUENCE</scope>
    <source>
        <strain evidence="2">CBS 560.94</strain>
    </source>
</reference>
<sequence length="825" mass="93450">MQGIWSTVAQFRGCRCHSCLPAPNSFNNFQAVRQAQSNARSAARQRNRKALGSNVATACYTALAATAVVVDTENKERRRRELNRKIHEAKKNLATLMVDDAADGDLLRLVGSAPAARRPEPFRTRSQPTIDVLESICDYHVDSVRSLASSATEKRAAVLKLRDSLGMSWRDPRKDFCMGREGLVNCDKIIASEEVAAETLDQDREPRNEKQMEKQIDMVTDLVDDLMEAAYKASEMQGIKSYLPKDHPESAWSITRMLKKDGYPRFHHAHYDPTMTIQARRRFNQVTCNILADWKGPRSRDKYVAKICHNLLINTVPPGIHNYNMLIAGFTQIGEHVLAGAVVDNFLHKSRLRPTQGTILCLIHHYRCKRDAEGFHMLLRRLIGRDPRGLNMRSKSISDVYQDRGLMRWALESDVALANGRTVVERANLEQPVLEAIIEALIDFRRIGHAAKVFVACLDQRWTVNAELFDQLLHAICNTVDDLATRVLVDGLLSHVGAITTMILSRSFLSLKTVRKLRTVLQIRYARSTESLYDNSAVTDSTSPAYLLPKGNDRLERIATSIWFREAVQTIFQLRLTLPKVEHLLLAQPDEHLEHRLDRAITSLNLISPTNPRAVEREERAKALQRLAKLDWLTEQVEATEKAIKATTEEILNILAVTVPRDVRPLTLWRQHWDVEVPLEKRLKYDREMRTPNTGLNAVAACFARKEELDDQLADILMEALPAQTAAEIRHGARETATVPHLMALTKEHLRSYQKKPVAAVTAKPRLVQEQEQDIEQQQREASSAFTANDNLAAAEMTRRKLGFGWRSGGLSSYLPLRRVASVQR</sequence>
<keyword evidence="3" id="KW-1185">Reference proteome</keyword>
<reference evidence="2" key="1">
    <citation type="journal article" date="2023" name="Mol. Phylogenet. Evol.">
        <title>Genome-scale phylogeny and comparative genomics of the fungal order Sordariales.</title>
        <authorList>
            <person name="Hensen N."/>
            <person name="Bonometti L."/>
            <person name="Westerberg I."/>
            <person name="Brannstrom I.O."/>
            <person name="Guillou S."/>
            <person name="Cros-Aarteil S."/>
            <person name="Calhoun S."/>
            <person name="Haridas S."/>
            <person name="Kuo A."/>
            <person name="Mondo S."/>
            <person name="Pangilinan J."/>
            <person name="Riley R."/>
            <person name="LaButti K."/>
            <person name="Andreopoulos B."/>
            <person name="Lipzen A."/>
            <person name="Chen C."/>
            <person name="Yan M."/>
            <person name="Daum C."/>
            <person name="Ng V."/>
            <person name="Clum A."/>
            <person name="Steindorff A."/>
            <person name="Ohm R.A."/>
            <person name="Martin F."/>
            <person name="Silar P."/>
            <person name="Natvig D.O."/>
            <person name="Lalanne C."/>
            <person name="Gautier V."/>
            <person name="Ament-Velasquez S.L."/>
            <person name="Kruys A."/>
            <person name="Hutchinson M.I."/>
            <person name="Powell A.J."/>
            <person name="Barry K."/>
            <person name="Miller A.N."/>
            <person name="Grigoriev I.V."/>
            <person name="Debuchy R."/>
            <person name="Gladieux P."/>
            <person name="Hiltunen Thoren M."/>
            <person name="Johannesson H."/>
        </authorList>
    </citation>
    <scope>NUCLEOTIDE SEQUENCE</scope>
    <source>
        <strain evidence="2">CBS 560.94</strain>
    </source>
</reference>
<evidence type="ECO:0000313" key="2">
    <source>
        <dbReference type="EMBL" id="KAK3345462.1"/>
    </source>
</evidence>
<dbReference type="GeneID" id="87861743"/>
<dbReference type="AlphaFoldDB" id="A0AAE0JFN4"/>
<dbReference type="RefSeq" id="XP_062682075.1">
    <property type="nucleotide sequence ID" value="XM_062824589.1"/>
</dbReference>
<feature type="coiled-coil region" evidence="1">
    <location>
        <begin position="72"/>
        <end position="99"/>
    </location>
</feature>
<comment type="caution">
    <text evidence="2">The sequence shown here is derived from an EMBL/GenBank/DDBJ whole genome shotgun (WGS) entry which is preliminary data.</text>
</comment>
<gene>
    <name evidence="2" type="ORF">B0H65DRAFT_425606</name>
</gene>
<accession>A0AAE0JFN4</accession>
<evidence type="ECO:0000256" key="1">
    <source>
        <dbReference type="SAM" id="Coils"/>
    </source>
</evidence>
<keyword evidence="1" id="KW-0175">Coiled coil</keyword>
<dbReference type="EMBL" id="JAUEPP010000004">
    <property type="protein sequence ID" value="KAK3345462.1"/>
    <property type="molecule type" value="Genomic_DNA"/>
</dbReference>